<dbReference type="PANTHER" id="PTHR12992:SF11">
    <property type="entry name" value="MITOCHONDRIAL COENZYME A DIPHOSPHATASE NUDT8"/>
    <property type="match status" value="1"/>
</dbReference>
<comment type="cofactor">
    <cofactor evidence="1">
        <name>Mn(2+)</name>
        <dbReference type="ChEBI" id="CHEBI:29035"/>
    </cofactor>
</comment>
<dbReference type="PANTHER" id="PTHR12992">
    <property type="entry name" value="NUDIX HYDROLASE"/>
    <property type="match status" value="1"/>
</dbReference>
<feature type="domain" description="Nudix hydrolase" evidence="7">
    <location>
        <begin position="20"/>
        <end position="151"/>
    </location>
</feature>
<evidence type="ECO:0000313" key="9">
    <source>
        <dbReference type="Proteomes" id="UP000077407"/>
    </source>
</evidence>
<comment type="cofactor">
    <cofactor evidence="2">
        <name>Mg(2+)</name>
        <dbReference type="ChEBI" id="CHEBI:18420"/>
    </cofactor>
</comment>
<keyword evidence="4 8" id="KW-0378">Hydrolase</keyword>
<evidence type="ECO:0000256" key="5">
    <source>
        <dbReference type="ARBA" id="ARBA00022842"/>
    </source>
</evidence>
<dbReference type="AlphaFoldDB" id="A0A162KR24"/>
<comment type="caution">
    <text evidence="8">The sequence shown here is derived from an EMBL/GenBank/DDBJ whole genome shotgun (WGS) entry which is preliminary data.</text>
</comment>
<organism evidence="8 9">
    <name type="scientific">Clostridium ljungdahlii</name>
    <dbReference type="NCBI Taxonomy" id="1538"/>
    <lineage>
        <taxon>Bacteria</taxon>
        <taxon>Bacillati</taxon>
        <taxon>Bacillota</taxon>
        <taxon>Clostridia</taxon>
        <taxon>Eubacteriales</taxon>
        <taxon>Clostridiaceae</taxon>
        <taxon>Clostridium</taxon>
    </lineage>
</organism>
<dbReference type="OrthoDB" id="9802805at2"/>
<keyword evidence="6" id="KW-0464">Manganese</keyword>
<evidence type="ECO:0000259" key="7">
    <source>
        <dbReference type="PROSITE" id="PS51462"/>
    </source>
</evidence>
<dbReference type="SUPFAM" id="SSF55811">
    <property type="entry name" value="Nudix"/>
    <property type="match status" value="1"/>
</dbReference>
<dbReference type="Pfam" id="PF00293">
    <property type="entry name" value="NUDIX"/>
    <property type="match status" value="1"/>
</dbReference>
<dbReference type="Proteomes" id="UP000077407">
    <property type="component" value="Unassembled WGS sequence"/>
</dbReference>
<name>A0A162KR24_9CLOT</name>
<dbReference type="PATRIC" id="fig|1538.10.peg.4233"/>
<dbReference type="RefSeq" id="WP_063557345.1">
    <property type="nucleotide sequence ID" value="NZ_LITT01000065.1"/>
</dbReference>
<gene>
    <name evidence="8" type="primary">nudL</name>
    <name evidence="8" type="ORF">WY13_04154</name>
</gene>
<dbReference type="InterPro" id="IPR015797">
    <property type="entry name" value="NUDIX_hydrolase-like_dom_sf"/>
</dbReference>
<evidence type="ECO:0000256" key="1">
    <source>
        <dbReference type="ARBA" id="ARBA00001936"/>
    </source>
</evidence>
<dbReference type="InterPro" id="IPR045121">
    <property type="entry name" value="CoAse"/>
</dbReference>
<dbReference type="InterPro" id="IPR020084">
    <property type="entry name" value="NUDIX_hydrolase_CS"/>
</dbReference>
<evidence type="ECO:0000256" key="3">
    <source>
        <dbReference type="ARBA" id="ARBA00022723"/>
    </source>
</evidence>
<sequence length="202" mass="23689">MIDKINDIFKSRKANMIGHYNKNSVMIPLCSRDGELNLLFEVRSLNLKHQPGDVCLPGGKMEKGETPKDTAIRETMEELNLNREDIEFIGDMDYIVTPYNFIMYPFVCKLNREDISPSKEEVDHVFMVPLNFFMDKEPVIHEIEIVPHPKDDFPYNLIIGGENYKFRRGKMPSYFYIYKDYIIWGFTALIIKKFTDIIVSTK</sequence>
<keyword evidence="5" id="KW-0460">Magnesium</keyword>
<dbReference type="InterPro" id="IPR000086">
    <property type="entry name" value="NUDIX_hydrolase_dom"/>
</dbReference>
<dbReference type="Gene3D" id="3.90.79.10">
    <property type="entry name" value="Nucleoside Triphosphate Pyrophosphohydrolase"/>
    <property type="match status" value="1"/>
</dbReference>
<dbReference type="PROSITE" id="PS00893">
    <property type="entry name" value="NUDIX_BOX"/>
    <property type="match status" value="1"/>
</dbReference>
<dbReference type="GO" id="GO:0046872">
    <property type="term" value="F:metal ion binding"/>
    <property type="evidence" value="ECO:0007669"/>
    <property type="project" value="UniProtKB-KW"/>
</dbReference>
<dbReference type="PROSITE" id="PS51462">
    <property type="entry name" value="NUDIX"/>
    <property type="match status" value="1"/>
</dbReference>
<dbReference type="CDD" id="cd03426">
    <property type="entry name" value="NUDIX_CoAse_Nudt7"/>
    <property type="match status" value="1"/>
</dbReference>
<evidence type="ECO:0000256" key="6">
    <source>
        <dbReference type="ARBA" id="ARBA00023211"/>
    </source>
</evidence>
<evidence type="ECO:0000313" key="8">
    <source>
        <dbReference type="EMBL" id="OAA82806.1"/>
    </source>
</evidence>
<dbReference type="EMBL" id="LITT01000065">
    <property type="protein sequence ID" value="OAA82806.1"/>
    <property type="molecule type" value="Genomic_DNA"/>
</dbReference>
<keyword evidence="3" id="KW-0479">Metal-binding</keyword>
<protein>
    <submittedName>
        <fullName evidence="8">Putative Nudix hydrolase NudL</fullName>
    </submittedName>
</protein>
<accession>A0A162KR24</accession>
<dbReference type="GO" id="GO:0010945">
    <property type="term" value="F:coenzyme A diphosphatase activity"/>
    <property type="evidence" value="ECO:0007669"/>
    <property type="project" value="InterPro"/>
</dbReference>
<proteinExistence type="predicted"/>
<evidence type="ECO:0000256" key="4">
    <source>
        <dbReference type="ARBA" id="ARBA00022801"/>
    </source>
</evidence>
<reference evidence="8 9" key="1">
    <citation type="journal article" date="2015" name="Biotechnol. Bioeng.">
        <title>Genome sequence and phenotypic characterization of Caulobacter segnis.</title>
        <authorList>
            <person name="Patel S."/>
            <person name="Fletcher B."/>
            <person name="Scott D.C."/>
            <person name="Ely B."/>
        </authorList>
    </citation>
    <scope>NUCLEOTIDE SEQUENCE [LARGE SCALE GENOMIC DNA]</scope>
    <source>
        <strain evidence="8 9">ERI-2</strain>
    </source>
</reference>
<evidence type="ECO:0000256" key="2">
    <source>
        <dbReference type="ARBA" id="ARBA00001946"/>
    </source>
</evidence>